<dbReference type="GO" id="GO:0003677">
    <property type="term" value="F:DNA binding"/>
    <property type="evidence" value="ECO:0007669"/>
    <property type="project" value="UniProtKB-KW"/>
</dbReference>
<dbReference type="EMBL" id="QXGH01000030">
    <property type="protein sequence ID" value="RHW24671.1"/>
    <property type="molecule type" value="Genomic_DNA"/>
</dbReference>
<dbReference type="PANTHER" id="PTHR30346:SF28">
    <property type="entry name" value="HTH-TYPE TRANSCRIPTIONAL REGULATOR CYNR"/>
    <property type="match status" value="1"/>
</dbReference>
<evidence type="ECO:0000256" key="2">
    <source>
        <dbReference type="ARBA" id="ARBA00023015"/>
    </source>
</evidence>
<dbReference type="RefSeq" id="WP_118927682.1">
    <property type="nucleotide sequence ID" value="NZ_QXGH01000030.1"/>
</dbReference>
<organism evidence="6 7">
    <name type="scientific">Nocardioides immobilis</name>
    <dbReference type="NCBI Taxonomy" id="2049295"/>
    <lineage>
        <taxon>Bacteria</taxon>
        <taxon>Bacillati</taxon>
        <taxon>Actinomycetota</taxon>
        <taxon>Actinomycetes</taxon>
        <taxon>Propionibacteriales</taxon>
        <taxon>Nocardioidaceae</taxon>
        <taxon>Nocardioides</taxon>
    </lineage>
</organism>
<dbReference type="Gene3D" id="3.40.190.290">
    <property type="match status" value="1"/>
</dbReference>
<dbReference type="SUPFAM" id="SSF53850">
    <property type="entry name" value="Periplasmic binding protein-like II"/>
    <property type="match status" value="1"/>
</dbReference>
<dbReference type="OrthoDB" id="3181812at2"/>
<evidence type="ECO:0000256" key="1">
    <source>
        <dbReference type="ARBA" id="ARBA00009437"/>
    </source>
</evidence>
<dbReference type="InterPro" id="IPR036388">
    <property type="entry name" value="WH-like_DNA-bd_sf"/>
</dbReference>
<dbReference type="Pfam" id="PF03466">
    <property type="entry name" value="LysR_substrate"/>
    <property type="match status" value="1"/>
</dbReference>
<evidence type="ECO:0000256" key="3">
    <source>
        <dbReference type="ARBA" id="ARBA00023125"/>
    </source>
</evidence>
<dbReference type="InterPro" id="IPR000847">
    <property type="entry name" value="LysR_HTH_N"/>
</dbReference>
<dbReference type="AlphaFoldDB" id="A0A417XWM1"/>
<proteinExistence type="inferred from homology"/>
<dbReference type="SUPFAM" id="SSF46785">
    <property type="entry name" value="Winged helix' DNA-binding domain"/>
    <property type="match status" value="1"/>
</dbReference>
<accession>A0A417XWM1</accession>
<keyword evidence="2" id="KW-0805">Transcription regulation</keyword>
<comment type="similarity">
    <text evidence="1">Belongs to the LysR transcriptional regulatory family.</text>
</comment>
<keyword evidence="3" id="KW-0238">DNA-binding</keyword>
<dbReference type="PROSITE" id="PS50931">
    <property type="entry name" value="HTH_LYSR"/>
    <property type="match status" value="1"/>
</dbReference>
<reference evidence="6 7" key="1">
    <citation type="submission" date="2018-09" db="EMBL/GenBank/DDBJ databases">
        <title>Genome sequencing of Nocardioides immobilis CCTCC AB 2017083 for comparison to Nocardioides silvaticus.</title>
        <authorList>
            <person name="Li C."/>
            <person name="Wang G."/>
        </authorList>
    </citation>
    <scope>NUCLEOTIDE SEQUENCE [LARGE SCALE GENOMIC DNA]</scope>
    <source>
        <strain evidence="6 7">CCTCC AB 2017083</strain>
    </source>
</reference>
<dbReference type="InterPro" id="IPR036390">
    <property type="entry name" value="WH_DNA-bd_sf"/>
</dbReference>
<sequence>MMVRDLSWLLAVAEHEHVTEASYALGVTQPTLSRTLARMEAELGVRVFERAADGVHVTPTGDLVVAAAADMVARYDQLTDDLASALDPEAGVVRLAFLDSIASSLVPRVLRDFHEHAERVRVLLSQEHAHNITVDLASGNAEVAITSSQPPGPYGWHPLQEDRLVLVVPPRHRLRDRKRVRLADLADEELVTTPVGFGYRTLVDGLLRAADVAPAISFESQDLGTIEGLVAAGLGVAIVPEQFAGLSGTVGIPIASSAARRTIGLTWRTDRPLAAPAARFRDFVVDTHR</sequence>
<dbReference type="GO" id="GO:0003700">
    <property type="term" value="F:DNA-binding transcription factor activity"/>
    <property type="evidence" value="ECO:0007669"/>
    <property type="project" value="InterPro"/>
</dbReference>
<name>A0A417XWM1_9ACTN</name>
<dbReference type="Pfam" id="PF00126">
    <property type="entry name" value="HTH_1"/>
    <property type="match status" value="1"/>
</dbReference>
<feature type="domain" description="HTH lysR-type" evidence="5">
    <location>
        <begin position="1"/>
        <end position="58"/>
    </location>
</feature>
<dbReference type="Proteomes" id="UP000283644">
    <property type="component" value="Unassembled WGS sequence"/>
</dbReference>
<evidence type="ECO:0000313" key="6">
    <source>
        <dbReference type="EMBL" id="RHW24671.1"/>
    </source>
</evidence>
<evidence type="ECO:0000259" key="5">
    <source>
        <dbReference type="PROSITE" id="PS50931"/>
    </source>
</evidence>
<dbReference type="PANTHER" id="PTHR30346">
    <property type="entry name" value="TRANSCRIPTIONAL DUAL REGULATOR HCAR-RELATED"/>
    <property type="match status" value="1"/>
</dbReference>
<dbReference type="GO" id="GO:0032993">
    <property type="term" value="C:protein-DNA complex"/>
    <property type="evidence" value="ECO:0007669"/>
    <property type="project" value="TreeGrafter"/>
</dbReference>
<evidence type="ECO:0000313" key="7">
    <source>
        <dbReference type="Proteomes" id="UP000283644"/>
    </source>
</evidence>
<comment type="caution">
    <text evidence="6">The sequence shown here is derived from an EMBL/GenBank/DDBJ whole genome shotgun (WGS) entry which is preliminary data.</text>
</comment>
<gene>
    <name evidence="6" type="ORF">D0Z08_23370</name>
</gene>
<dbReference type="PRINTS" id="PR00039">
    <property type="entry name" value="HTHLYSR"/>
</dbReference>
<dbReference type="InterPro" id="IPR005119">
    <property type="entry name" value="LysR_subst-bd"/>
</dbReference>
<protein>
    <submittedName>
        <fullName evidence="6">LysR family transcriptional regulator</fullName>
    </submittedName>
</protein>
<evidence type="ECO:0000256" key="4">
    <source>
        <dbReference type="ARBA" id="ARBA00023163"/>
    </source>
</evidence>
<keyword evidence="7" id="KW-1185">Reference proteome</keyword>
<dbReference type="FunFam" id="1.10.10.10:FF:000001">
    <property type="entry name" value="LysR family transcriptional regulator"/>
    <property type="match status" value="1"/>
</dbReference>
<keyword evidence="4" id="KW-0804">Transcription</keyword>
<dbReference type="Gene3D" id="1.10.10.10">
    <property type="entry name" value="Winged helix-like DNA-binding domain superfamily/Winged helix DNA-binding domain"/>
    <property type="match status" value="1"/>
</dbReference>